<feature type="transmembrane region" description="Helical" evidence="1">
    <location>
        <begin position="46"/>
        <end position="67"/>
    </location>
</feature>
<keyword evidence="1" id="KW-0472">Membrane</keyword>
<evidence type="ECO:0000313" key="2">
    <source>
        <dbReference type="EMBL" id="CAE8602226.1"/>
    </source>
</evidence>
<protein>
    <submittedName>
        <fullName evidence="2">Uncharacterized protein</fullName>
    </submittedName>
</protein>
<feature type="transmembrane region" description="Helical" evidence="1">
    <location>
        <begin position="12"/>
        <end position="34"/>
    </location>
</feature>
<gene>
    <name evidence="2" type="ORF">PGLA1383_LOCUS20481</name>
</gene>
<organism evidence="2 3">
    <name type="scientific">Polarella glacialis</name>
    <name type="common">Dinoflagellate</name>
    <dbReference type="NCBI Taxonomy" id="89957"/>
    <lineage>
        <taxon>Eukaryota</taxon>
        <taxon>Sar</taxon>
        <taxon>Alveolata</taxon>
        <taxon>Dinophyceae</taxon>
        <taxon>Suessiales</taxon>
        <taxon>Suessiaceae</taxon>
        <taxon>Polarella</taxon>
    </lineage>
</organism>
<keyword evidence="1" id="KW-0812">Transmembrane</keyword>
<evidence type="ECO:0000256" key="1">
    <source>
        <dbReference type="SAM" id="Phobius"/>
    </source>
</evidence>
<comment type="caution">
    <text evidence="2">The sequence shown here is derived from an EMBL/GenBank/DDBJ whole genome shotgun (WGS) entry which is preliminary data.</text>
</comment>
<proteinExistence type="predicted"/>
<sequence length="98" mass="9834">AAFGKCLGELCVADLAASLLFLLVGASVGAVLSMDLLPLGGGALDPLLGSCIGALCAGLAVSPSLLFDGPPWPLSAFRPLCQLVAQLPTRDILEDMPG</sequence>
<reference evidence="2" key="1">
    <citation type="submission" date="2021-02" db="EMBL/GenBank/DDBJ databases">
        <authorList>
            <person name="Dougan E. K."/>
            <person name="Rhodes N."/>
            <person name="Thang M."/>
            <person name="Chan C."/>
        </authorList>
    </citation>
    <scope>NUCLEOTIDE SEQUENCE</scope>
</reference>
<dbReference type="EMBL" id="CAJNNV010014012">
    <property type="protein sequence ID" value="CAE8602226.1"/>
    <property type="molecule type" value="Genomic_DNA"/>
</dbReference>
<keyword evidence="3" id="KW-1185">Reference proteome</keyword>
<dbReference type="Proteomes" id="UP000654075">
    <property type="component" value="Unassembled WGS sequence"/>
</dbReference>
<feature type="non-terminal residue" evidence="2">
    <location>
        <position position="98"/>
    </location>
</feature>
<keyword evidence="1" id="KW-1133">Transmembrane helix</keyword>
<accession>A0A813EUA2</accession>
<evidence type="ECO:0000313" key="3">
    <source>
        <dbReference type="Proteomes" id="UP000654075"/>
    </source>
</evidence>
<dbReference type="AlphaFoldDB" id="A0A813EUA2"/>
<name>A0A813EUA2_POLGL</name>